<dbReference type="InterPro" id="IPR050545">
    <property type="entry name" value="Mycobact_MmpL"/>
</dbReference>
<dbReference type="Proteomes" id="UP001165561">
    <property type="component" value="Unassembled WGS sequence"/>
</dbReference>
<dbReference type="PANTHER" id="PTHR33406:SF6">
    <property type="entry name" value="MEMBRANE PROTEIN YDGH-RELATED"/>
    <property type="match status" value="1"/>
</dbReference>
<keyword evidence="3" id="KW-1003">Cell membrane</keyword>
<organism evidence="9 10">
    <name type="scientific">Georgenia halotolerans</name>
    <dbReference type="NCBI Taxonomy" id="3028317"/>
    <lineage>
        <taxon>Bacteria</taxon>
        <taxon>Bacillati</taxon>
        <taxon>Actinomycetota</taxon>
        <taxon>Actinomycetes</taxon>
        <taxon>Micrococcales</taxon>
        <taxon>Bogoriellaceae</taxon>
        <taxon>Georgenia</taxon>
    </lineage>
</organism>
<evidence type="ECO:0000256" key="5">
    <source>
        <dbReference type="ARBA" id="ARBA00022989"/>
    </source>
</evidence>
<gene>
    <name evidence="9" type="ORF">PU560_07660</name>
</gene>
<comment type="caution">
    <text evidence="9">The sequence shown here is derived from an EMBL/GenBank/DDBJ whole genome shotgun (WGS) entry which is preliminary data.</text>
</comment>
<evidence type="ECO:0000313" key="9">
    <source>
        <dbReference type="EMBL" id="MDD9206343.1"/>
    </source>
</evidence>
<comment type="subcellular location">
    <subcellularLocation>
        <location evidence="1">Cell membrane</location>
        <topology evidence="1">Multi-pass membrane protein</topology>
    </subcellularLocation>
</comment>
<protein>
    <submittedName>
        <fullName evidence="9">MMPL family transporter</fullName>
    </submittedName>
</protein>
<feature type="domain" description="Membrane transport protein MMPL" evidence="8">
    <location>
        <begin position="60"/>
        <end position="240"/>
    </location>
</feature>
<reference evidence="9" key="1">
    <citation type="submission" date="2023-02" db="EMBL/GenBank/DDBJ databases">
        <title>Georgenia sp.10Sc9-8, isolated from a soil sample collected from the Taklamakan desert.</title>
        <authorList>
            <person name="Liu S."/>
        </authorList>
    </citation>
    <scope>NUCLEOTIDE SEQUENCE</scope>
    <source>
        <strain evidence="9">10Sc9-8</strain>
    </source>
</reference>
<evidence type="ECO:0000256" key="3">
    <source>
        <dbReference type="ARBA" id="ARBA00022475"/>
    </source>
</evidence>
<evidence type="ECO:0000259" key="8">
    <source>
        <dbReference type="Pfam" id="PF03176"/>
    </source>
</evidence>
<evidence type="ECO:0000313" key="10">
    <source>
        <dbReference type="Proteomes" id="UP001165561"/>
    </source>
</evidence>
<dbReference type="InterPro" id="IPR004869">
    <property type="entry name" value="MMPL_dom"/>
</dbReference>
<evidence type="ECO:0000256" key="1">
    <source>
        <dbReference type="ARBA" id="ARBA00004651"/>
    </source>
</evidence>
<evidence type="ECO:0000256" key="4">
    <source>
        <dbReference type="ARBA" id="ARBA00022692"/>
    </source>
</evidence>
<keyword evidence="4 7" id="KW-0812">Transmembrane</keyword>
<evidence type="ECO:0000256" key="7">
    <source>
        <dbReference type="SAM" id="Phobius"/>
    </source>
</evidence>
<dbReference type="PANTHER" id="PTHR33406">
    <property type="entry name" value="MEMBRANE PROTEIN MJ1562-RELATED"/>
    <property type="match status" value="1"/>
</dbReference>
<comment type="similarity">
    <text evidence="2">Belongs to the resistance-nodulation-cell division (RND) (TC 2.A.6) family. MmpL subfamily.</text>
</comment>
<proteinExistence type="inferred from homology"/>
<keyword evidence="5 7" id="KW-1133">Transmembrane helix</keyword>
<name>A0ABT5TWA1_9MICO</name>
<evidence type="ECO:0000256" key="6">
    <source>
        <dbReference type="ARBA" id="ARBA00023136"/>
    </source>
</evidence>
<evidence type="ECO:0000256" key="2">
    <source>
        <dbReference type="ARBA" id="ARBA00010157"/>
    </source>
</evidence>
<accession>A0ABT5TWA1</accession>
<feature type="transmembrane region" description="Helical" evidence="7">
    <location>
        <begin position="200"/>
        <end position="225"/>
    </location>
</feature>
<feature type="non-terminal residue" evidence="9">
    <location>
        <position position="240"/>
    </location>
</feature>
<keyword evidence="10" id="KW-1185">Reference proteome</keyword>
<dbReference type="SUPFAM" id="SSF82866">
    <property type="entry name" value="Multidrug efflux transporter AcrB transmembrane domain"/>
    <property type="match status" value="1"/>
</dbReference>
<feature type="transmembrane region" description="Helical" evidence="7">
    <location>
        <begin position="21"/>
        <end position="41"/>
    </location>
</feature>
<sequence length="240" mass="24739">MNRRTPRPRPAHRAGSGTGGAVLRALVLLALLAAWLVVGAFGGMAQGTLSEVQENDPAVFLPDSAESTRADELAQEFTDSSTLPTLVVVRPDDGSEVTEEHRAAAQELAEQVPGLGLPDGTEVERLLTAPVVAVPSEDGEALLLPVSLDSEGANELVGEGERAVNVVVDALREQADEDLAAAGLDAWVTGPGGFVADLTAAFAGIDGILLGVALVVVLVILVAVYRSPVLPFTVLLTAVL</sequence>
<dbReference type="EMBL" id="JARACI010000855">
    <property type="protein sequence ID" value="MDD9206343.1"/>
    <property type="molecule type" value="Genomic_DNA"/>
</dbReference>
<keyword evidence="6 7" id="KW-0472">Membrane</keyword>
<dbReference type="Pfam" id="PF03176">
    <property type="entry name" value="MMPL"/>
    <property type="match status" value="1"/>
</dbReference>